<evidence type="ECO:0000313" key="2">
    <source>
        <dbReference type="Proteomes" id="UP000178681"/>
    </source>
</evidence>
<gene>
    <name evidence="1" type="ORF">A2872_00420</name>
</gene>
<reference evidence="1 2" key="1">
    <citation type="journal article" date="2016" name="Nat. Commun.">
        <title>Thousands of microbial genomes shed light on interconnected biogeochemical processes in an aquifer system.</title>
        <authorList>
            <person name="Anantharaman K."/>
            <person name="Brown C.T."/>
            <person name="Hug L.A."/>
            <person name="Sharon I."/>
            <person name="Castelle C.J."/>
            <person name="Probst A.J."/>
            <person name="Thomas B.C."/>
            <person name="Singh A."/>
            <person name="Wilkins M.J."/>
            <person name="Karaoz U."/>
            <person name="Brodie E.L."/>
            <person name="Williams K.H."/>
            <person name="Hubbard S.S."/>
            <person name="Banfield J.F."/>
        </authorList>
    </citation>
    <scope>NUCLEOTIDE SEQUENCE [LARGE SCALE GENOMIC DNA]</scope>
</reference>
<sequence length="138" mass="15589">MRNQEKLRDIYLKVFGVALKALTVWGIITAVQTGYNAYTVVETVQLPVVSLENYTQSVIRWPLPLRRSRGMTKLIIDTCPPKRQAVCDEGHRYQRIDVSSNDPTVQNLRQEMASGKEGANTIELEKRADGTWVIPSGE</sequence>
<name>A0A1F5Z303_9BACT</name>
<dbReference type="STRING" id="1798377.A2872_00420"/>
<evidence type="ECO:0000313" key="1">
    <source>
        <dbReference type="EMBL" id="OGG06838.1"/>
    </source>
</evidence>
<dbReference type="AlphaFoldDB" id="A0A1F5Z303"/>
<accession>A0A1F5Z303</accession>
<dbReference type="EMBL" id="MFJG01000019">
    <property type="protein sequence ID" value="OGG06838.1"/>
    <property type="molecule type" value="Genomic_DNA"/>
</dbReference>
<dbReference type="Proteomes" id="UP000178681">
    <property type="component" value="Unassembled WGS sequence"/>
</dbReference>
<proteinExistence type="predicted"/>
<organism evidence="1 2">
    <name type="scientific">Candidatus Gottesmanbacteria bacterium RIFCSPHIGHO2_01_FULL_42_12</name>
    <dbReference type="NCBI Taxonomy" id="1798377"/>
    <lineage>
        <taxon>Bacteria</taxon>
        <taxon>Candidatus Gottesmaniibacteriota</taxon>
    </lineage>
</organism>
<comment type="caution">
    <text evidence="1">The sequence shown here is derived from an EMBL/GenBank/DDBJ whole genome shotgun (WGS) entry which is preliminary data.</text>
</comment>
<protein>
    <submittedName>
        <fullName evidence="1">Uncharacterized protein</fullName>
    </submittedName>
</protein>